<dbReference type="GO" id="GO:0005886">
    <property type="term" value="C:plasma membrane"/>
    <property type="evidence" value="ECO:0007669"/>
    <property type="project" value="TreeGrafter"/>
</dbReference>
<dbReference type="STRING" id="49186.SAMN05421647_11020"/>
<evidence type="ECO:0000256" key="2">
    <source>
        <dbReference type="ARBA" id="ARBA00012528"/>
    </source>
</evidence>
<dbReference type="InterPro" id="IPR029787">
    <property type="entry name" value="Nucleotide_cyclase"/>
</dbReference>
<dbReference type="Gene3D" id="3.30.70.270">
    <property type="match status" value="1"/>
</dbReference>
<dbReference type="Pfam" id="PF00990">
    <property type="entry name" value="GGDEF"/>
    <property type="match status" value="1"/>
</dbReference>
<organism evidence="5 6">
    <name type="scientific">Marinobacterium stanieri</name>
    <dbReference type="NCBI Taxonomy" id="49186"/>
    <lineage>
        <taxon>Bacteria</taxon>
        <taxon>Pseudomonadati</taxon>
        <taxon>Pseudomonadota</taxon>
        <taxon>Gammaproteobacteria</taxon>
        <taxon>Oceanospirillales</taxon>
        <taxon>Oceanospirillaceae</taxon>
        <taxon>Marinobacterium</taxon>
    </lineage>
</organism>
<dbReference type="SUPFAM" id="SSF55073">
    <property type="entry name" value="Nucleotide cyclase"/>
    <property type="match status" value="1"/>
</dbReference>
<dbReference type="Proteomes" id="UP000186895">
    <property type="component" value="Unassembled WGS sequence"/>
</dbReference>
<dbReference type="PANTHER" id="PTHR45138">
    <property type="entry name" value="REGULATORY COMPONENTS OF SENSORY TRANSDUCTION SYSTEM"/>
    <property type="match status" value="1"/>
</dbReference>
<evidence type="ECO:0000259" key="4">
    <source>
        <dbReference type="PROSITE" id="PS50887"/>
    </source>
</evidence>
<dbReference type="GO" id="GO:0052621">
    <property type="term" value="F:diguanylate cyclase activity"/>
    <property type="evidence" value="ECO:0007669"/>
    <property type="project" value="UniProtKB-EC"/>
</dbReference>
<protein>
    <recommendedName>
        <fullName evidence="2">diguanylate cyclase</fullName>
        <ecNumber evidence="2">2.7.7.65</ecNumber>
    </recommendedName>
</protein>
<dbReference type="InterPro" id="IPR050469">
    <property type="entry name" value="Diguanylate_Cyclase"/>
</dbReference>
<reference evidence="5 6" key="1">
    <citation type="submission" date="2017-01" db="EMBL/GenBank/DDBJ databases">
        <authorList>
            <person name="Mah S.A."/>
            <person name="Swanson W.J."/>
            <person name="Moy G.W."/>
            <person name="Vacquier V.D."/>
        </authorList>
    </citation>
    <scope>NUCLEOTIDE SEQUENCE [LARGE SCALE GENOMIC DNA]</scope>
    <source>
        <strain evidence="5 6">DSM 7027</strain>
    </source>
</reference>
<dbReference type="RefSeq" id="WP_076465147.1">
    <property type="nucleotide sequence ID" value="NZ_FTMN01000010.1"/>
</dbReference>
<keyword evidence="6" id="KW-1185">Reference proteome</keyword>
<dbReference type="PANTHER" id="PTHR45138:SF9">
    <property type="entry name" value="DIGUANYLATE CYCLASE DGCM-RELATED"/>
    <property type="match status" value="1"/>
</dbReference>
<dbReference type="GO" id="GO:1902201">
    <property type="term" value="P:negative regulation of bacterial-type flagellum-dependent cell motility"/>
    <property type="evidence" value="ECO:0007669"/>
    <property type="project" value="TreeGrafter"/>
</dbReference>
<accession>A0A1N6W765</accession>
<dbReference type="EMBL" id="FTMN01000010">
    <property type="protein sequence ID" value="SIQ85977.1"/>
    <property type="molecule type" value="Genomic_DNA"/>
</dbReference>
<dbReference type="NCBIfam" id="TIGR00254">
    <property type="entry name" value="GGDEF"/>
    <property type="match status" value="1"/>
</dbReference>
<comment type="catalytic activity">
    <reaction evidence="3">
        <text>2 GTP = 3',3'-c-di-GMP + 2 diphosphate</text>
        <dbReference type="Rhea" id="RHEA:24898"/>
        <dbReference type="ChEBI" id="CHEBI:33019"/>
        <dbReference type="ChEBI" id="CHEBI:37565"/>
        <dbReference type="ChEBI" id="CHEBI:58805"/>
        <dbReference type="EC" id="2.7.7.65"/>
    </reaction>
</comment>
<dbReference type="PROSITE" id="PS50887">
    <property type="entry name" value="GGDEF"/>
    <property type="match status" value="1"/>
</dbReference>
<sequence length="323" mass="37413">MNYQDLETAFTLSARLLESSNYHDLTRSLIEQLQTFDGVEEVFSYEILARQDKKPDEPDILVRRFPMSLDENYIDDNHEIIRTIAFEGKQGVSFTHFDNAPHILIYICEHTVPERLVLIKGEVSPYDAELIRGLALIYERQVKMFDTKERDPLTLLNNRQTLPITLNQVMDFYRGREEETYKSWVAVLDIDHFKSINDNFGHLYGDEVLIHFANLMKREFRYSDFLFRYGGEEFLVIINRTDSAGAEKALERFRECVEQYDFPSGQITVSIGCTPISPDQPISNIIEIADEALYTSKSSGRNCITMQTESNKAAPEESEVELF</sequence>
<feature type="domain" description="GGDEF" evidence="4">
    <location>
        <begin position="181"/>
        <end position="309"/>
    </location>
</feature>
<evidence type="ECO:0000313" key="5">
    <source>
        <dbReference type="EMBL" id="SIQ85977.1"/>
    </source>
</evidence>
<comment type="cofactor">
    <cofactor evidence="1">
        <name>Mg(2+)</name>
        <dbReference type="ChEBI" id="CHEBI:18420"/>
    </cofactor>
</comment>
<evidence type="ECO:0000256" key="1">
    <source>
        <dbReference type="ARBA" id="ARBA00001946"/>
    </source>
</evidence>
<dbReference type="InterPro" id="IPR043128">
    <property type="entry name" value="Rev_trsase/Diguanyl_cyclase"/>
</dbReference>
<evidence type="ECO:0000313" key="6">
    <source>
        <dbReference type="Proteomes" id="UP000186895"/>
    </source>
</evidence>
<dbReference type="GO" id="GO:0043709">
    <property type="term" value="P:cell adhesion involved in single-species biofilm formation"/>
    <property type="evidence" value="ECO:0007669"/>
    <property type="project" value="TreeGrafter"/>
</dbReference>
<dbReference type="eggNOG" id="COG3706">
    <property type="taxonomic scope" value="Bacteria"/>
</dbReference>
<gene>
    <name evidence="5" type="ORF">SAMN05421647_11020</name>
</gene>
<name>A0A1N6W765_9GAMM</name>
<dbReference type="AlphaFoldDB" id="A0A1N6W765"/>
<proteinExistence type="predicted"/>
<dbReference type="EC" id="2.7.7.65" evidence="2"/>
<dbReference type="FunFam" id="3.30.70.270:FF:000001">
    <property type="entry name" value="Diguanylate cyclase domain protein"/>
    <property type="match status" value="1"/>
</dbReference>
<dbReference type="CDD" id="cd01949">
    <property type="entry name" value="GGDEF"/>
    <property type="match status" value="1"/>
</dbReference>
<dbReference type="InterPro" id="IPR000160">
    <property type="entry name" value="GGDEF_dom"/>
</dbReference>
<dbReference type="SMART" id="SM00267">
    <property type="entry name" value="GGDEF"/>
    <property type="match status" value="1"/>
</dbReference>
<evidence type="ECO:0000256" key="3">
    <source>
        <dbReference type="ARBA" id="ARBA00034247"/>
    </source>
</evidence>